<dbReference type="InterPro" id="IPR029032">
    <property type="entry name" value="AhpD-like"/>
</dbReference>
<organism evidence="2 3">
    <name type="scientific">Eiseniibacteriota bacterium</name>
    <dbReference type="NCBI Taxonomy" id="2212470"/>
    <lineage>
        <taxon>Bacteria</taxon>
        <taxon>Candidatus Eiseniibacteriota</taxon>
    </lineage>
</organism>
<accession>A0A7Y2EAX9</accession>
<gene>
    <name evidence="2" type="ORF">HKN21_13535</name>
</gene>
<dbReference type="Proteomes" id="UP000547674">
    <property type="component" value="Unassembled WGS sequence"/>
</dbReference>
<dbReference type="GO" id="GO:0051920">
    <property type="term" value="F:peroxiredoxin activity"/>
    <property type="evidence" value="ECO:0007669"/>
    <property type="project" value="InterPro"/>
</dbReference>
<feature type="domain" description="Carboxymuconolactone decarboxylase-like" evidence="1">
    <location>
        <begin position="44"/>
        <end position="81"/>
    </location>
</feature>
<evidence type="ECO:0000313" key="2">
    <source>
        <dbReference type="EMBL" id="NNF07780.1"/>
    </source>
</evidence>
<proteinExistence type="predicted"/>
<dbReference type="AlphaFoldDB" id="A0A7Y2EAX9"/>
<name>A0A7Y2EAX9_UNCEI</name>
<dbReference type="Gene3D" id="1.20.1290.10">
    <property type="entry name" value="AhpD-like"/>
    <property type="match status" value="1"/>
</dbReference>
<dbReference type="Pfam" id="PF02627">
    <property type="entry name" value="CMD"/>
    <property type="match status" value="1"/>
</dbReference>
<keyword evidence="2" id="KW-0560">Oxidoreductase</keyword>
<reference evidence="2 3" key="1">
    <citation type="submission" date="2020-03" db="EMBL/GenBank/DDBJ databases">
        <title>Metabolic flexibility allows generalist bacteria to become dominant in a frequently disturbed ecosystem.</title>
        <authorList>
            <person name="Chen Y.-J."/>
            <person name="Leung P.M."/>
            <person name="Bay S.K."/>
            <person name="Hugenholtz P."/>
            <person name="Kessler A.J."/>
            <person name="Shelley G."/>
            <person name="Waite D.W."/>
            <person name="Cook P.L."/>
            <person name="Greening C."/>
        </authorList>
    </citation>
    <scope>NUCLEOTIDE SEQUENCE [LARGE SCALE GENOMIC DNA]</scope>
    <source>
        <strain evidence="2">SS_bin_28</strain>
    </source>
</reference>
<evidence type="ECO:0000259" key="1">
    <source>
        <dbReference type="Pfam" id="PF02627"/>
    </source>
</evidence>
<sequence length="81" mass="9392">MAWIKIPDWSRGSEYMRGLNDRFRGKEPEMDRILSIHGLHPEGLEAHYGLYKEVMFSRGPLSRRDRELVATAVSAANDCHY</sequence>
<dbReference type="SUPFAM" id="SSF69118">
    <property type="entry name" value="AhpD-like"/>
    <property type="match status" value="1"/>
</dbReference>
<dbReference type="EMBL" id="JABDJR010000545">
    <property type="protein sequence ID" value="NNF07780.1"/>
    <property type="molecule type" value="Genomic_DNA"/>
</dbReference>
<keyword evidence="2" id="KW-0575">Peroxidase</keyword>
<dbReference type="InterPro" id="IPR003779">
    <property type="entry name" value="CMD-like"/>
</dbReference>
<comment type="caution">
    <text evidence="2">The sequence shown here is derived from an EMBL/GenBank/DDBJ whole genome shotgun (WGS) entry which is preliminary data.</text>
</comment>
<protein>
    <submittedName>
        <fullName evidence="2">Peroxidase</fullName>
    </submittedName>
</protein>
<evidence type="ECO:0000313" key="3">
    <source>
        <dbReference type="Proteomes" id="UP000547674"/>
    </source>
</evidence>